<evidence type="ECO:0000313" key="2">
    <source>
        <dbReference type="EMBL" id="KAL3731219.1"/>
    </source>
</evidence>
<keyword evidence="3" id="KW-1185">Reference proteome</keyword>
<dbReference type="Proteomes" id="UP001634007">
    <property type="component" value="Unassembled WGS sequence"/>
</dbReference>
<feature type="transmembrane region" description="Helical" evidence="1">
    <location>
        <begin position="6"/>
        <end position="24"/>
    </location>
</feature>
<keyword evidence="1" id="KW-0472">Membrane</keyword>
<comment type="caution">
    <text evidence="2">The sequence shown here is derived from an EMBL/GenBank/DDBJ whole genome shotgun (WGS) entry which is preliminary data.</text>
</comment>
<sequence>MDGMTIATIGGSSVAASAAVLTLTDPKRRRQVQAGGGGRWGKEVVREYFNNSGFQRWKKIYGETDDVKHLILLENVCKKKPRKRNVVSDDSL</sequence>
<dbReference type="AlphaFoldDB" id="A0ABD3JYI4"/>
<keyword evidence="1" id="KW-0812">Transmembrane</keyword>
<gene>
    <name evidence="2" type="ORF">ACJRO7_028141</name>
</gene>
<evidence type="ECO:0000313" key="3">
    <source>
        <dbReference type="Proteomes" id="UP001634007"/>
    </source>
</evidence>
<reference evidence="2 3" key="1">
    <citation type="submission" date="2024-11" db="EMBL/GenBank/DDBJ databases">
        <title>Chromosome-level genome assembly of Eucalyptus globulus Labill. provides insights into its genome evolution.</title>
        <authorList>
            <person name="Li X."/>
        </authorList>
    </citation>
    <scope>NUCLEOTIDE SEQUENCE [LARGE SCALE GENOMIC DNA]</scope>
    <source>
        <strain evidence="2">CL2024</strain>
        <tissue evidence="2">Fresh tender leaves</tissue>
    </source>
</reference>
<keyword evidence="1" id="KW-1133">Transmembrane helix</keyword>
<accession>A0ABD3JYI4</accession>
<dbReference type="EMBL" id="JBJKBG010000007">
    <property type="protein sequence ID" value="KAL3731219.1"/>
    <property type="molecule type" value="Genomic_DNA"/>
</dbReference>
<name>A0ABD3JYI4_EUCGL</name>
<protein>
    <submittedName>
        <fullName evidence="2">Uncharacterized protein</fullName>
    </submittedName>
</protein>
<proteinExistence type="predicted"/>
<evidence type="ECO:0000256" key="1">
    <source>
        <dbReference type="SAM" id="Phobius"/>
    </source>
</evidence>
<organism evidence="2 3">
    <name type="scientific">Eucalyptus globulus</name>
    <name type="common">Tasmanian blue gum</name>
    <dbReference type="NCBI Taxonomy" id="34317"/>
    <lineage>
        <taxon>Eukaryota</taxon>
        <taxon>Viridiplantae</taxon>
        <taxon>Streptophyta</taxon>
        <taxon>Embryophyta</taxon>
        <taxon>Tracheophyta</taxon>
        <taxon>Spermatophyta</taxon>
        <taxon>Magnoliopsida</taxon>
        <taxon>eudicotyledons</taxon>
        <taxon>Gunneridae</taxon>
        <taxon>Pentapetalae</taxon>
        <taxon>rosids</taxon>
        <taxon>malvids</taxon>
        <taxon>Myrtales</taxon>
        <taxon>Myrtaceae</taxon>
        <taxon>Myrtoideae</taxon>
        <taxon>Eucalypteae</taxon>
        <taxon>Eucalyptus</taxon>
    </lineage>
</organism>